<reference evidence="1 2" key="2">
    <citation type="journal article" date="2022" name="Mol. Ecol. Resour.">
        <title>The genomes of chicory, endive, great burdock and yacon provide insights into Asteraceae paleo-polyploidization history and plant inulin production.</title>
        <authorList>
            <person name="Fan W."/>
            <person name="Wang S."/>
            <person name="Wang H."/>
            <person name="Wang A."/>
            <person name="Jiang F."/>
            <person name="Liu H."/>
            <person name="Zhao H."/>
            <person name="Xu D."/>
            <person name="Zhang Y."/>
        </authorList>
    </citation>
    <scope>NUCLEOTIDE SEQUENCE [LARGE SCALE GENOMIC DNA]</scope>
    <source>
        <strain evidence="2">cv. Punajuju</strain>
        <tissue evidence="1">Leaves</tissue>
    </source>
</reference>
<accession>A0ACB9GC30</accession>
<proteinExistence type="predicted"/>
<sequence>MVSGKPTTSSSSSPALFSITHCTPLGSFRHSISPYHPWRAAGTSKNGNMNVMDDDIVELEKHNILVRETALLAKELACLLNFPFVIADATTLNQASPPYNAKVRISGSMVPDEQPHAMLISLKYFIMGPRIDISLHLPTFSLKMGPTSVIITLFCSVVLLEHGLRQLLPEYCKLVLRHIL</sequence>
<evidence type="ECO:0000313" key="1">
    <source>
        <dbReference type="EMBL" id="KAI3780975.1"/>
    </source>
</evidence>
<organism evidence="1 2">
    <name type="scientific">Cichorium intybus</name>
    <name type="common">Chicory</name>
    <dbReference type="NCBI Taxonomy" id="13427"/>
    <lineage>
        <taxon>Eukaryota</taxon>
        <taxon>Viridiplantae</taxon>
        <taxon>Streptophyta</taxon>
        <taxon>Embryophyta</taxon>
        <taxon>Tracheophyta</taxon>
        <taxon>Spermatophyta</taxon>
        <taxon>Magnoliopsida</taxon>
        <taxon>eudicotyledons</taxon>
        <taxon>Gunneridae</taxon>
        <taxon>Pentapetalae</taxon>
        <taxon>asterids</taxon>
        <taxon>campanulids</taxon>
        <taxon>Asterales</taxon>
        <taxon>Asteraceae</taxon>
        <taxon>Cichorioideae</taxon>
        <taxon>Cichorieae</taxon>
        <taxon>Cichoriinae</taxon>
        <taxon>Cichorium</taxon>
    </lineage>
</organism>
<gene>
    <name evidence="1" type="ORF">L2E82_10971</name>
</gene>
<name>A0ACB9GC30_CICIN</name>
<comment type="caution">
    <text evidence="1">The sequence shown here is derived from an EMBL/GenBank/DDBJ whole genome shotgun (WGS) entry which is preliminary data.</text>
</comment>
<dbReference type="Proteomes" id="UP001055811">
    <property type="component" value="Linkage Group LG02"/>
</dbReference>
<evidence type="ECO:0000313" key="2">
    <source>
        <dbReference type="Proteomes" id="UP001055811"/>
    </source>
</evidence>
<protein>
    <submittedName>
        <fullName evidence="1">Uncharacterized protein</fullName>
    </submittedName>
</protein>
<keyword evidence="2" id="KW-1185">Reference proteome</keyword>
<reference evidence="2" key="1">
    <citation type="journal article" date="2022" name="Mol. Ecol. Resour.">
        <title>The genomes of chicory, endive, great burdock and yacon provide insights into Asteraceae palaeo-polyploidization history and plant inulin production.</title>
        <authorList>
            <person name="Fan W."/>
            <person name="Wang S."/>
            <person name="Wang H."/>
            <person name="Wang A."/>
            <person name="Jiang F."/>
            <person name="Liu H."/>
            <person name="Zhao H."/>
            <person name="Xu D."/>
            <person name="Zhang Y."/>
        </authorList>
    </citation>
    <scope>NUCLEOTIDE SEQUENCE [LARGE SCALE GENOMIC DNA]</scope>
    <source>
        <strain evidence="2">cv. Punajuju</strain>
    </source>
</reference>
<dbReference type="EMBL" id="CM042010">
    <property type="protein sequence ID" value="KAI3780975.1"/>
    <property type="molecule type" value="Genomic_DNA"/>
</dbReference>